<dbReference type="Pfam" id="PF07589">
    <property type="entry name" value="PEP-CTERM"/>
    <property type="match status" value="1"/>
</dbReference>
<keyword evidence="3" id="KW-1185">Reference proteome</keyword>
<name>A0A422QNW1_9BURK</name>
<dbReference type="InterPro" id="IPR013424">
    <property type="entry name" value="Ice-binding_C"/>
</dbReference>
<reference evidence="2" key="1">
    <citation type="submission" date="2014-10" db="EMBL/GenBank/DDBJ databases">
        <title>Massilia sp. genome.</title>
        <authorList>
            <person name="Xu B."/>
            <person name="Dai L."/>
            <person name="Huang Z."/>
        </authorList>
    </citation>
    <scope>NUCLEOTIDE SEQUENCE [LARGE SCALE GENOMIC DNA]</scope>
    <source>
        <strain evidence="2">CFS-1</strain>
    </source>
</reference>
<comment type="caution">
    <text evidence="2">The sequence shown here is derived from an EMBL/GenBank/DDBJ whole genome shotgun (WGS) entry which is preliminary data.</text>
</comment>
<evidence type="ECO:0000313" key="2">
    <source>
        <dbReference type="EMBL" id="RNF31666.1"/>
    </source>
</evidence>
<gene>
    <name evidence="2" type="ORF">NM04_05880</name>
</gene>
<dbReference type="EMBL" id="JSAB01000051">
    <property type="protein sequence ID" value="RNF31666.1"/>
    <property type="molecule type" value="Genomic_DNA"/>
</dbReference>
<accession>A0A422QNW1</accession>
<sequence length="202" mass="21814">MASASPILPSQSFTENSNTAYTYKFDQAQTGSFVLDFTFSFTGKVGNNDFLGVWFGNEGNNKAYEGPNFGFKANCNENGTCANDLFVRTGGSGGHFLPNSDLKEGVTYHLFAHLYKSTVNGVYDRFDMWLNPTAEEMQSLTGADATAREASSIKSFNTIGIRTANLNDVELHVNAAEVPEPSSVALLGLALAGLALSRRKRA</sequence>
<protein>
    <recommendedName>
        <fullName evidence="1">Ice-binding protein C-terminal domain-containing protein</fullName>
    </recommendedName>
</protein>
<dbReference type="AlphaFoldDB" id="A0A422QNW1"/>
<dbReference type="NCBIfam" id="TIGR02595">
    <property type="entry name" value="PEP_CTERM"/>
    <property type="match status" value="1"/>
</dbReference>
<evidence type="ECO:0000313" key="3">
    <source>
        <dbReference type="Proteomes" id="UP000283254"/>
    </source>
</evidence>
<dbReference type="Proteomes" id="UP000283254">
    <property type="component" value="Unassembled WGS sequence"/>
</dbReference>
<organism evidence="2 3">
    <name type="scientific">Massilia aurea</name>
    <dbReference type="NCBI Taxonomy" id="373040"/>
    <lineage>
        <taxon>Bacteria</taxon>
        <taxon>Pseudomonadati</taxon>
        <taxon>Pseudomonadota</taxon>
        <taxon>Betaproteobacteria</taxon>
        <taxon>Burkholderiales</taxon>
        <taxon>Oxalobacteraceae</taxon>
        <taxon>Telluria group</taxon>
        <taxon>Massilia</taxon>
    </lineage>
</organism>
<proteinExistence type="predicted"/>
<evidence type="ECO:0000259" key="1">
    <source>
        <dbReference type="Pfam" id="PF07589"/>
    </source>
</evidence>
<feature type="domain" description="Ice-binding protein C-terminal" evidence="1">
    <location>
        <begin position="178"/>
        <end position="199"/>
    </location>
</feature>